<dbReference type="InterPro" id="IPR052406">
    <property type="entry name" value="Chromatin_Remodeling_Comp"/>
</dbReference>
<feature type="region of interest" description="Disordered" evidence="5">
    <location>
        <begin position="840"/>
        <end position="863"/>
    </location>
</feature>
<dbReference type="SUPFAM" id="SSF46774">
    <property type="entry name" value="ARID-like"/>
    <property type="match status" value="1"/>
</dbReference>
<feature type="compositionally biased region" description="Low complexity" evidence="5">
    <location>
        <begin position="844"/>
        <end position="863"/>
    </location>
</feature>
<feature type="compositionally biased region" description="Polar residues" evidence="5">
    <location>
        <begin position="1064"/>
        <end position="1076"/>
    </location>
</feature>
<feature type="compositionally biased region" description="Polar residues" evidence="5">
    <location>
        <begin position="1515"/>
        <end position="1529"/>
    </location>
</feature>
<proteinExistence type="predicted"/>
<dbReference type="Gene3D" id="1.10.150.60">
    <property type="entry name" value="ARID DNA-binding domain"/>
    <property type="match status" value="1"/>
</dbReference>
<evidence type="ECO:0000256" key="1">
    <source>
        <dbReference type="ARBA" id="ARBA00022853"/>
    </source>
</evidence>
<dbReference type="FunFam" id="1.10.10.10:FF:000253">
    <property type="entry name" value="AT-rich interactive domain-containing protein 2"/>
    <property type="match status" value="1"/>
</dbReference>
<dbReference type="InterPro" id="IPR003150">
    <property type="entry name" value="DNA-bd_RFX"/>
</dbReference>
<feature type="region of interest" description="Disordered" evidence="5">
    <location>
        <begin position="1508"/>
        <end position="1550"/>
    </location>
</feature>
<gene>
    <name evidence="8" type="primary">Arid2</name>
    <name evidence="8" type="ORF">NOTJUL_R01976</name>
</gene>
<feature type="region of interest" description="Disordered" evidence="5">
    <location>
        <begin position="984"/>
        <end position="1076"/>
    </location>
</feature>
<dbReference type="PANTHER" id="PTHR22970:SF14">
    <property type="entry name" value="AT-RICH INTERACTIVE DOMAIN-CONTAINING PROTEIN 2"/>
    <property type="match status" value="1"/>
</dbReference>
<feature type="compositionally biased region" description="Low complexity" evidence="5">
    <location>
        <begin position="1025"/>
        <end position="1063"/>
    </location>
</feature>
<dbReference type="Pfam" id="PF02257">
    <property type="entry name" value="RFX_DNA_binding"/>
    <property type="match status" value="1"/>
</dbReference>
<evidence type="ECO:0000259" key="6">
    <source>
        <dbReference type="PROSITE" id="PS51011"/>
    </source>
</evidence>
<dbReference type="PROSITE" id="PS51011">
    <property type="entry name" value="ARID"/>
    <property type="match status" value="1"/>
</dbReference>
<dbReference type="InterPro" id="IPR036390">
    <property type="entry name" value="WH_DNA-bd_sf"/>
</dbReference>
<keyword evidence="4" id="KW-0539">Nucleus</keyword>
<feature type="non-terminal residue" evidence="8">
    <location>
        <position position="1831"/>
    </location>
</feature>
<feature type="region of interest" description="Disordered" evidence="5">
    <location>
        <begin position="1283"/>
        <end position="1351"/>
    </location>
</feature>
<feature type="compositionally biased region" description="Low complexity" evidence="5">
    <location>
        <begin position="1004"/>
        <end position="1017"/>
    </location>
</feature>
<dbReference type="OrthoDB" id="338531at2759"/>
<feature type="compositionally biased region" description="Polar residues" evidence="5">
    <location>
        <begin position="1319"/>
        <end position="1344"/>
    </location>
</feature>
<dbReference type="InterPro" id="IPR036431">
    <property type="entry name" value="ARID_dom_sf"/>
</dbReference>
<dbReference type="Proteomes" id="UP000531559">
    <property type="component" value="Unassembled WGS sequence"/>
</dbReference>
<evidence type="ECO:0000256" key="5">
    <source>
        <dbReference type="SAM" id="MobiDB-lite"/>
    </source>
</evidence>
<dbReference type="GO" id="GO:0003677">
    <property type="term" value="F:DNA binding"/>
    <property type="evidence" value="ECO:0007669"/>
    <property type="project" value="InterPro"/>
</dbReference>
<keyword evidence="1" id="KW-0156">Chromatin regulator</keyword>
<dbReference type="GO" id="GO:0006355">
    <property type="term" value="P:regulation of DNA-templated transcription"/>
    <property type="evidence" value="ECO:0007669"/>
    <property type="project" value="InterPro"/>
</dbReference>
<dbReference type="SMART" id="SM01014">
    <property type="entry name" value="ARID"/>
    <property type="match status" value="1"/>
</dbReference>
<evidence type="ECO:0000256" key="3">
    <source>
        <dbReference type="ARBA" id="ARBA00023163"/>
    </source>
</evidence>
<accession>A0A7K7VUB9</accession>
<evidence type="ECO:0000313" key="9">
    <source>
        <dbReference type="Proteomes" id="UP000531559"/>
    </source>
</evidence>
<feature type="non-terminal residue" evidence="8">
    <location>
        <position position="1"/>
    </location>
</feature>
<feature type="domain" description="ARID" evidence="6">
    <location>
        <begin position="13"/>
        <end position="105"/>
    </location>
</feature>
<keyword evidence="2" id="KW-0805">Transcription regulation</keyword>
<evidence type="ECO:0000313" key="8">
    <source>
        <dbReference type="EMBL" id="NXA45025.1"/>
    </source>
</evidence>
<dbReference type="InterPro" id="IPR036388">
    <property type="entry name" value="WH-like_DNA-bd_sf"/>
</dbReference>
<evidence type="ECO:0000256" key="2">
    <source>
        <dbReference type="ARBA" id="ARBA00023015"/>
    </source>
</evidence>
<sequence length="1831" mass="197233">MANSTGKNHADQRRKGLAFLDELRQFHHSRGSPFKKIPVVGGKELDLHALYTRVTTLGGFGKVSEKNQWGEIVDEFNFPRSCSNAAFALKQYYLRYLEKYEKVHHFGEEDDEVQPGNPKPQLPIGAIPTSYNYQQHSVSDFLRQSYGLSMDFNSPNDYNKLVLSLLSGLPNEVDFAINVCTLLSNESKHVMQLEKDPKIITLLLANAGVFDDTLGSFSAVFGDEWKEKTDRDFVKFWKDIVEDTEVRDLISDRSKSQEAPSEEWIWESLFHPPRKLGINDIEGQRVLQIAVILRNLSFEEGNVKLLAANRTCLRFLLLSAHSHFISLRQLGLDTLGNIAAELLLDPVDFKTTHLMFHTVTKCLMSRDRFLKMRGRVLRYSSSCCVRVVIFAVKLFCVCFSGMEILANLCKAEDNGVLICEYVDQESYKEIICHLTLPDVLLVISALEVLYMLTEMGEVACTKIAKVEKSIDTLVCLVSMDIQMFGADALTAVKLIEHQCVNQQGVPDVRPQVMEHGSSQGHAAALPASRAAPHVAPPPGIVEIDSEKFACQWLNAHFEVSLDCSVSRAEMYSEYLSTCSKLARGGILTSTGFYKCLRTVFPNHTVKRVEDPSNNGQAHIHVVGVKRRAIPLPIQMYYQQQPTSSTPVVRVDSIPDVSSSPLPAGLPHGPQNHYQRTPINQSSTLTATQMSFPIQGVHTVAQTVSRIPQNPSLHTQQQQNAPVTLIQSKGPVPCEMMQATVIQGSVPQSGVPVTIAVGGAPVSNQSLSTTGPQPSVTVVGSQTLLHHQPVIQQQSPLHAVVPGQLPSGTPVTVIQQAVPQGHIFGRVQNIPACSSAVSQGQQLITTSQPGQTSSQPSSAGSQQQDTVIIAPQQYVTTSASNIVSATTVQNFQVAAGQVVTIAGVQSPQTSRIGFQNIAPKPLPSQQGPPNVVQQPMQSQQPPPSQQSVVIVSQPAQQGPAYAPAIHQIVLTNPASIPAGQAVQLTGQPSITPSSSPSPGPVANNQVPTVMSPSSTTPQPQGPPPTVSQMLSVKRQQQQQQHSPASSQQQVPPQQSIQMQVQSQQANTGVGQPNSGESSLIKQLLLPKRGPSTPGGKLILPAPQIPPPNNARAPSPQVVYQMANNQAQGFGVQGQSPAQQLLVGQQNVQLVPSAIQPQGAVQTVPISNLQILPGQLISNSPATIFQGTSGNQVTITVVPNTSFATATVSQGNATQLIAPAGIAVSGAQTGVGLQVQTLPATQAPSAGQSPCTAAPPFKGDKIICQKEEEAKEATGLHIHERKIEVMENPSCRRGAANTSNGDAKESEMQVGSLLNGRKYSDSSLPPSNSGKTQNEANQCSQVSNGPSLEMGENGAPGKQIFEQMDTQEIKSDLRKPLVNGICDFDKGDGSLLSKNIPNHKTSNHVGNGDISSVEQQGNLDATQQDTAKGDQGERISNGPVLTLSSSPVVSGTQEAAKLLTQQLSGTNTDLPNGPLASSLNSDVPQQRPSVVVSPQSTASVIQGHQILAVPHSGPRVSPSTLSSDVRSTNGTADCKTAKRPAEDSDRETVPGIPNKVGVRIVTISDPNNAGCSATMVAVPAGADPSTVAKVAIESAAQQKQQHPTTFMQSMVTQSTPATSIPPVQVQGQQISLQPPSYTAASQHAEQMKKPGQNFMCLWQSCKNWFSILQIQKYLLYSSCKSSLEKHFSCFSFLMPGLYFQFSKSRACTSMSWSKQPPAGGTASTPRAQKAIVNHPSAALMALRRGSRNLVFRDFTDEKEGPITKHIRLTAALILKNIGKYSECGRRLLKRHENHLSVLAISNMEASSTLAKCLYELNFTVQSKEHEKDSEMLQ</sequence>
<dbReference type="CDD" id="cd16866">
    <property type="entry name" value="ARID_ARID2"/>
    <property type="match status" value="1"/>
</dbReference>
<dbReference type="EMBL" id="VZSV01000004">
    <property type="protein sequence ID" value="NXA45025.1"/>
    <property type="molecule type" value="Genomic_DNA"/>
</dbReference>
<feature type="compositionally biased region" description="Low complexity" evidence="5">
    <location>
        <begin position="1436"/>
        <end position="1446"/>
    </location>
</feature>
<evidence type="ECO:0000256" key="4">
    <source>
        <dbReference type="ARBA" id="ARBA00023242"/>
    </source>
</evidence>
<feature type="compositionally biased region" description="Polar residues" evidence="5">
    <location>
        <begin position="1462"/>
        <end position="1480"/>
    </location>
</feature>
<dbReference type="Pfam" id="PF01388">
    <property type="entry name" value="ARID"/>
    <property type="match status" value="1"/>
</dbReference>
<feature type="region of interest" description="Disordered" evidence="5">
    <location>
        <begin position="913"/>
        <end position="949"/>
    </location>
</feature>
<dbReference type="GO" id="GO:0006325">
    <property type="term" value="P:chromatin organization"/>
    <property type="evidence" value="ECO:0007669"/>
    <property type="project" value="UniProtKB-KW"/>
</dbReference>
<dbReference type="PANTHER" id="PTHR22970">
    <property type="entry name" value="AT-RICH INTERACTIVE DOMAIN-CONTAINING PROTEIN 2"/>
    <property type="match status" value="1"/>
</dbReference>
<name>A0A7K7VUB9_9AVES</name>
<dbReference type="Gene3D" id="1.10.10.10">
    <property type="entry name" value="Winged helix-like DNA-binding domain superfamily/Winged helix DNA-binding domain"/>
    <property type="match status" value="1"/>
</dbReference>
<protein>
    <submittedName>
        <fullName evidence="8">ARID2 protein</fullName>
    </submittedName>
</protein>
<feature type="region of interest" description="Disordered" evidence="5">
    <location>
        <begin position="1421"/>
        <end position="1446"/>
    </location>
</feature>
<feature type="region of interest" description="Disordered" evidence="5">
    <location>
        <begin position="1391"/>
        <end position="1410"/>
    </location>
</feature>
<feature type="compositionally biased region" description="Low complexity" evidence="5">
    <location>
        <begin position="927"/>
        <end position="949"/>
    </location>
</feature>
<dbReference type="InterPro" id="IPR001606">
    <property type="entry name" value="ARID_dom"/>
</dbReference>
<evidence type="ECO:0000259" key="7">
    <source>
        <dbReference type="PROSITE" id="PS51526"/>
    </source>
</evidence>
<keyword evidence="9" id="KW-1185">Reference proteome</keyword>
<feature type="region of interest" description="Disordered" evidence="5">
    <location>
        <begin position="1462"/>
        <end position="1484"/>
    </location>
</feature>
<organism evidence="8 9">
    <name type="scientific">Nothocercus julius</name>
    <dbReference type="NCBI Taxonomy" id="2585813"/>
    <lineage>
        <taxon>Eukaryota</taxon>
        <taxon>Metazoa</taxon>
        <taxon>Chordata</taxon>
        <taxon>Craniata</taxon>
        <taxon>Vertebrata</taxon>
        <taxon>Euteleostomi</taxon>
        <taxon>Archelosauria</taxon>
        <taxon>Archosauria</taxon>
        <taxon>Dinosauria</taxon>
        <taxon>Saurischia</taxon>
        <taxon>Theropoda</taxon>
        <taxon>Coelurosauria</taxon>
        <taxon>Aves</taxon>
        <taxon>Palaeognathae</taxon>
        <taxon>Tinamiformes</taxon>
        <taxon>Tinamidae</taxon>
        <taxon>Nothocercus</taxon>
    </lineage>
</organism>
<dbReference type="SMART" id="SM00501">
    <property type="entry name" value="BRIGHT"/>
    <property type="match status" value="1"/>
</dbReference>
<dbReference type="PROSITE" id="PS51526">
    <property type="entry name" value="RFX_DBD"/>
    <property type="match status" value="1"/>
</dbReference>
<keyword evidence="3" id="KW-0804">Transcription</keyword>
<feature type="compositionally biased region" description="Basic and acidic residues" evidence="5">
    <location>
        <begin position="1533"/>
        <end position="1546"/>
    </location>
</feature>
<feature type="domain" description="RFX-type winged-helix" evidence="7">
    <location>
        <begin position="549"/>
        <end position="628"/>
    </location>
</feature>
<reference evidence="8 9" key="1">
    <citation type="submission" date="2019-09" db="EMBL/GenBank/DDBJ databases">
        <title>Bird 10,000 Genomes (B10K) Project - Family phase.</title>
        <authorList>
            <person name="Zhang G."/>
        </authorList>
    </citation>
    <scope>NUCLEOTIDE SEQUENCE [LARGE SCALE GENOMIC DNA]</scope>
    <source>
        <strain evidence="8">B10K-MSB-01</strain>
    </source>
</reference>
<comment type="caution">
    <text evidence="8">The sequence shown here is derived from an EMBL/GenBank/DDBJ whole genome shotgun (WGS) entry which is preliminary data.</text>
</comment>
<dbReference type="SUPFAM" id="SSF46785">
    <property type="entry name" value="Winged helix' DNA-binding domain"/>
    <property type="match status" value="1"/>
</dbReference>